<organism evidence="3">
    <name type="scientific">Gongylonema pulchrum</name>
    <dbReference type="NCBI Taxonomy" id="637853"/>
    <lineage>
        <taxon>Eukaryota</taxon>
        <taxon>Metazoa</taxon>
        <taxon>Ecdysozoa</taxon>
        <taxon>Nematoda</taxon>
        <taxon>Chromadorea</taxon>
        <taxon>Rhabditida</taxon>
        <taxon>Spirurina</taxon>
        <taxon>Spiruromorpha</taxon>
        <taxon>Spiruroidea</taxon>
        <taxon>Gongylonematidae</taxon>
        <taxon>Gongylonema</taxon>
    </lineage>
</organism>
<keyword evidence="2" id="KW-1185">Reference proteome</keyword>
<dbReference type="WBParaSite" id="GPUH_0000087401-mRNA-1">
    <property type="protein sequence ID" value="GPUH_0000087401-mRNA-1"/>
    <property type="gene ID" value="GPUH_0000087401"/>
</dbReference>
<evidence type="ECO:0000313" key="3">
    <source>
        <dbReference type="WBParaSite" id="GPUH_0000087401-mRNA-1"/>
    </source>
</evidence>
<proteinExistence type="predicted"/>
<evidence type="ECO:0000313" key="1">
    <source>
        <dbReference type="EMBL" id="VDK28934.1"/>
    </source>
</evidence>
<dbReference type="EMBL" id="UYRT01000906">
    <property type="protein sequence ID" value="VDK28934.1"/>
    <property type="molecule type" value="Genomic_DNA"/>
</dbReference>
<dbReference type="Proteomes" id="UP000271098">
    <property type="component" value="Unassembled WGS sequence"/>
</dbReference>
<reference evidence="1 2" key="2">
    <citation type="submission" date="2018-11" db="EMBL/GenBank/DDBJ databases">
        <authorList>
            <consortium name="Pathogen Informatics"/>
        </authorList>
    </citation>
    <scope>NUCLEOTIDE SEQUENCE [LARGE SCALE GENOMIC DNA]</scope>
</reference>
<gene>
    <name evidence="1" type="ORF">GPUH_LOCUS874</name>
</gene>
<protein>
    <submittedName>
        <fullName evidence="1 3">Uncharacterized protein</fullName>
    </submittedName>
</protein>
<reference evidence="3" key="1">
    <citation type="submission" date="2016-06" db="UniProtKB">
        <authorList>
            <consortium name="WormBaseParasite"/>
        </authorList>
    </citation>
    <scope>IDENTIFICATION</scope>
</reference>
<sequence length="82" mass="9100">MLNVRIYATITPTMRLMKFALKSALQDDPCPRHSLPEVCLMYCNLKNSLTEDKKSKLSSASIHGSVSGRAIDGSLIHELHSK</sequence>
<evidence type="ECO:0000313" key="2">
    <source>
        <dbReference type="Proteomes" id="UP000271098"/>
    </source>
</evidence>
<name>A0A183CWN3_9BILA</name>
<accession>A0A183CWN3</accession>
<dbReference type="AlphaFoldDB" id="A0A183CWN3"/>